<keyword evidence="5" id="KW-1185">Reference proteome</keyword>
<feature type="region of interest" description="Disordered" evidence="3">
    <location>
        <begin position="317"/>
        <end position="460"/>
    </location>
</feature>
<evidence type="ECO:0000313" key="6">
    <source>
        <dbReference type="RefSeq" id="XP_031431209.1"/>
    </source>
</evidence>
<feature type="compositionally biased region" description="Basic and acidic residues" evidence="3">
    <location>
        <begin position="511"/>
        <end position="521"/>
    </location>
</feature>
<dbReference type="GeneID" id="105910847"/>
<feature type="compositionally biased region" description="Basic and acidic residues" evidence="3">
    <location>
        <begin position="69"/>
        <end position="79"/>
    </location>
</feature>
<dbReference type="InterPro" id="IPR029060">
    <property type="entry name" value="PIN-like_dom_sf"/>
</dbReference>
<feature type="compositionally biased region" description="Basic and acidic residues" evidence="3">
    <location>
        <begin position="88"/>
        <end position="114"/>
    </location>
</feature>
<feature type="region of interest" description="Disordered" evidence="3">
    <location>
        <begin position="797"/>
        <end position="833"/>
    </location>
</feature>
<feature type="domain" description="PIN" evidence="4">
    <location>
        <begin position="633"/>
        <end position="760"/>
    </location>
</feature>
<dbReference type="RefSeq" id="XP_031431211.1">
    <property type="nucleotide sequence ID" value="XM_031575351.2"/>
</dbReference>
<dbReference type="Proteomes" id="UP000515152">
    <property type="component" value="Chromosome 10"/>
</dbReference>
<dbReference type="PANTHER" id="PTHR16161">
    <property type="entry name" value="TRANSCRIPTIONAL PROTEIN SWT1"/>
    <property type="match status" value="1"/>
</dbReference>
<dbReference type="AlphaFoldDB" id="A0A6P8G7E9"/>
<feature type="compositionally biased region" description="Basic and acidic residues" evidence="3">
    <location>
        <begin position="806"/>
        <end position="833"/>
    </location>
</feature>
<dbReference type="GO" id="GO:0005634">
    <property type="term" value="C:nucleus"/>
    <property type="evidence" value="ECO:0007669"/>
    <property type="project" value="TreeGrafter"/>
</dbReference>
<organism evidence="5 7">
    <name type="scientific">Clupea harengus</name>
    <name type="common">Atlantic herring</name>
    <dbReference type="NCBI Taxonomy" id="7950"/>
    <lineage>
        <taxon>Eukaryota</taxon>
        <taxon>Metazoa</taxon>
        <taxon>Chordata</taxon>
        <taxon>Craniata</taxon>
        <taxon>Vertebrata</taxon>
        <taxon>Euteleostomi</taxon>
        <taxon>Actinopterygii</taxon>
        <taxon>Neopterygii</taxon>
        <taxon>Teleostei</taxon>
        <taxon>Clupei</taxon>
        <taxon>Clupeiformes</taxon>
        <taxon>Clupeoidei</taxon>
        <taxon>Clupeidae</taxon>
        <taxon>Clupea</taxon>
    </lineage>
</organism>
<dbReference type="InterPro" id="IPR052626">
    <property type="entry name" value="SWT1_Regulator"/>
</dbReference>
<feature type="compositionally biased region" description="Polar residues" evidence="3">
    <location>
        <begin position="247"/>
        <end position="258"/>
    </location>
</feature>
<evidence type="ECO:0000313" key="5">
    <source>
        <dbReference type="Proteomes" id="UP000515152"/>
    </source>
</evidence>
<evidence type="ECO:0000259" key="4">
    <source>
        <dbReference type="SMART" id="SM00670"/>
    </source>
</evidence>
<dbReference type="RefSeq" id="XP_031431209.1">
    <property type="nucleotide sequence ID" value="XM_031575349.2"/>
</dbReference>
<evidence type="ECO:0000313" key="7">
    <source>
        <dbReference type="RefSeq" id="XP_031431210.1"/>
    </source>
</evidence>
<dbReference type="SUPFAM" id="SSF88723">
    <property type="entry name" value="PIN domain-like"/>
    <property type="match status" value="1"/>
</dbReference>
<feature type="compositionally biased region" description="Basic and acidic residues" evidence="3">
    <location>
        <begin position="180"/>
        <end position="198"/>
    </location>
</feature>
<dbReference type="CTD" id="54823"/>
<dbReference type="FunFam" id="3.40.50.1010:FF:000012">
    <property type="entry name" value="SWT1, RNA endoribonuclease homolog"/>
    <property type="match status" value="1"/>
</dbReference>
<dbReference type="GeneTree" id="ENSGT00390000001254"/>
<feature type="compositionally biased region" description="Basic and acidic residues" evidence="3">
    <location>
        <begin position="15"/>
        <end position="45"/>
    </location>
</feature>
<protein>
    <recommendedName>
        <fullName evidence="2">Transcriptional protein SWT1</fullName>
    </recommendedName>
</protein>
<dbReference type="CDD" id="cd18727">
    <property type="entry name" value="PIN_Swt1-like"/>
    <property type="match status" value="1"/>
</dbReference>
<dbReference type="Gene3D" id="3.40.50.1010">
    <property type="entry name" value="5'-nuclease"/>
    <property type="match status" value="1"/>
</dbReference>
<evidence type="ECO:0000256" key="1">
    <source>
        <dbReference type="ARBA" id="ARBA00060839"/>
    </source>
</evidence>
<dbReference type="PANTHER" id="PTHR16161:SF0">
    <property type="entry name" value="TRANSCRIPTIONAL PROTEIN SWT1"/>
    <property type="match status" value="1"/>
</dbReference>
<feature type="compositionally biased region" description="Basic residues" evidence="3">
    <location>
        <begin position="1"/>
        <end position="14"/>
    </location>
</feature>
<dbReference type="SMART" id="SM00670">
    <property type="entry name" value="PINc"/>
    <property type="match status" value="1"/>
</dbReference>
<dbReference type="RefSeq" id="XP_031431210.1">
    <property type="nucleotide sequence ID" value="XM_031575350.2"/>
</dbReference>
<evidence type="ECO:0000256" key="3">
    <source>
        <dbReference type="SAM" id="MobiDB-lite"/>
    </source>
</evidence>
<dbReference type="OrthoDB" id="548295at2759"/>
<accession>A0A6P8G7E9</accession>
<feature type="region of interest" description="Disordered" evidence="3">
    <location>
        <begin position="1"/>
        <end position="305"/>
    </location>
</feature>
<gene>
    <name evidence="6 7 8" type="primary">swt1</name>
</gene>
<reference evidence="6 7" key="1">
    <citation type="submission" date="2025-04" db="UniProtKB">
        <authorList>
            <consortium name="RefSeq"/>
        </authorList>
    </citation>
    <scope>IDENTIFICATION</scope>
</reference>
<feature type="region of interest" description="Disordered" evidence="3">
    <location>
        <begin position="502"/>
        <end position="521"/>
    </location>
</feature>
<dbReference type="InterPro" id="IPR002716">
    <property type="entry name" value="PIN_dom"/>
</dbReference>
<feature type="compositionally biased region" description="Basic and acidic residues" evidence="3">
    <location>
        <begin position="211"/>
        <end position="230"/>
    </location>
</feature>
<comment type="similarity">
    <text evidence="1">Belongs to the SWT1 family.</text>
</comment>
<sequence length="1137" mass="125024">MSKKKKHKKSRHRTSSPEKAGEDSAKKQRRVAYEKREEGNYEHGRPSSSADRKRKAENRDKTSPPPRRSSPDRGRELKKPVYRLATSAEKKDRRKDEEGREAKTEHHRTNEGKRGEKRHKTSRRESLSLSSERSRSRSHRTSSPQASKANLPHAQGRSTALGVRARHSTPPSPAKGVPLDLKEQRKTLVRRRSEEEPPAKTSRSTPVPQRQAEELRQERKKLVERRRSTEEVEANPPSTKQDGGVQQGKTQSSGTAESHSAKVIGSARPGSGSALQRAPRTQPSGTQNHAPPKPQPAVSFRIGKKLKALSPWTDIWDQTDQSTAQSAAPSKPLSTTTTHHATPSKPLSTTTTHHTTPFIPRSTTRAGQATPSKPLSTTTAGQATLSKPLSTTTAGQATPSKPLSTTTAGQATPFKPRSTTTAGRATHSLKPLSTRTAGQAAASPESLSITRAGQAAASPESLSIKRAGQAAASPEALSITRAGQAAALPEALSITRAARAVKRTSPMCRPQQHEEEKDVPQRFHSVAASFSTPVCLPEQSQVMPTISSSRPSAWSSQTVPSSLFILPEENHDVGDNDQEMQLLEELQQARCERRLEVNVVESYGELTAMDIDPPDEGTTPPQMLSKELIQQDLLIVMDTNILLSHLDLVKKIRSHGLGSLGFPTVLIPWVVLQELDAIKNGKLTNAVTRRATPAVNYIYCCLKNQEPRLTGQSMQQASLALCGLKTENNDDRVLQCCLQYQKLYPKNQTILCTNDKNLCSKAVLSGVRALSKTDLLREVDRLKSGVLGTTPTADPRTACPCWQPAGKDEDRSRQEPKPEAERTEQRDEEEQKRAAAASRELSECVCHLEDTLKGALSAILEQEMREAYGDLWNEIVYLKPPWSLSDVLQCVKKHWIAVFGNIVQRGLQSNICQLIDCLCSDKTVDRESVLLSLAVAVELFTAFSSRCDYSGVLPQSLTILQGLLQRLQPQPSRSPKADDDSVMLEEEVSQASGVTHQDVWQVFENIWNNVCRLSSAVFTALQYHPGSMETAPSKEAPPPSQDALCCLQKLCVAVAQLLQDFQRLLSADCSVNDAQSLITFIQTTEIAVLEPHFTAQDLYDCLSQQEFRQQLCVGGNQLSELQVNLERCAAVVGRTWS</sequence>
<feature type="compositionally biased region" description="Polar residues" evidence="3">
    <location>
        <begin position="279"/>
        <end position="289"/>
    </location>
</feature>
<feature type="compositionally biased region" description="Polar residues" evidence="3">
    <location>
        <begin position="361"/>
        <end position="410"/>
    </location>
</feature>
<evidence type="ECO:0000313" key="8">
    <source>
        <dbReference type="RefSeq" id="XP_031431211.1"/>
    </source>
</evidence>
<dbReference type="Pfam" id="PF13638">
    <property type="entry name" value="PIN_4"/>
    <property type="match status" value="1"/>
</dbReference>
<proteinExistence type="inferred from homology"/>
<evidence type="ECO:0000256" key="2">
    <source>
        <dbReference type="ARBA" id="ARBA00074620"/>
    </source>
</evidence>
<feature type="compositionally biased region" description="Polar residues" evidence="3">
    <location>
        <begin position="317"/>
        <end position="348"/>
    </location>
</feature>
<dbReference type="KEGG" id="char:105910847"/>
<name>A0A6P8G7E9_CLUHA</name>